<dbReference type="Pfam" id="PF00026">
    <property type="entry name" value="Asp"/>
    <property type="match status" value="1"/>
</dbReference>
<dbReference type="OrthoDB" id="660550at2759"/>
<evidence type="ECO:0000256" key="2">
    <source>
        <dbReference type="ARBA" id="ARBA00022750"/>
    </source>
</evidence>
<dbReference type="InterPro" id="IPR034164">
    <property type="entry name" value="Pepsin-like_dom"/>
</dbReference>
<dbReference type="PROSITE" id="PS00141">
    <property type="entry name" value="ASP_PROTEASE"/>
    <property type="match status" value="2"/>
</dbReference>
<proteinExistence type="inferred from homology"/>
<dbReference type="PROSITE" id="PS51767">
    <property type="entry name" value="PEPTIDASE_A1"/>
    <property type="match status" value="1"/>
</dbReference>
<keyword evidence="4" id="KW-0378">Hydrolase</keyword>
<dbReference type="CDD" id="cd05471">
    <property type="entry name" value="pepsin_like"/>
    <property type="match status" value="1"/>
</dbReference>
<reference evidence="6" key="1">
    <citation type="submission" date="2020-05" db="EMBL/GenBank/DDBJ databases">
        <title>Mycena genomes resolve the evolution of fungal bioluminescence.</title>
        <authorList>
            <person name="Tsai I.J."/>
        </authorList>
    </citation>
    <scope>NUCLEOTIDE SEQUENCE</scope>
    <source>
        <strain evidence="6">110903Hualien_Pintung</strain>
    </source>
</reference>
<evidence type="ECO:0000259" key="5">
    <source>
        <dbReference type="PROSITE" id="PS51767"/>
    </source>
</evidence>
<gene>
    <name evidence="6" type="ORF">HMN09_00658000</name>
</gene>
<keyword evidence="4" id="KW-0645">Protease</keyword>
<keyword evidence="2 4" id="KW-0064">Aspartyl protease</keyword>
<dbReference type="InterPro" id="IPR001969">
    <property type="entry name" value="Aspartic_peptidase_AS"/>
</dbReference>
<protein>
    <submittedName>
        <fullName evidence="6">Aspartic proteinase</fullName>
    </submittedName>
</protein>
<evidence type="ECO:0000256" key="3">
    <source>
        <dbReference type="PIRSR" id="PIRSR601461-1"/>
    </source>
</evidence>
<dbReference type="InterPro" id="IPR001461">
    <property type="entry name" value="Aspartic_peptidase_A1"/>
</dbReference>
<sequence>MKADLALSKLSGELKLWARHRELRRWIIALFGALKVTVSPWIRLGFAFDSDGLRSAELWAANFSVPQTLLRAQPKMLVLSLLPTVLLALRVAASPAPVVVRENLISLPLSRKFNLDGSLSFAEQDAKRARALKANGHARSSGLSSDAVVSEPVSNQVVSYIASVGVGSPATTYDLIVDTGSSNTWVGAGQAYVKTETSSSTGQPVSVTYGSGSFSGTEFTDEVTLAPGLVISKQSIGVASTSEDFEGVDGILGIGPTDLTEGTLTREQTTLIPTVTDNLFSAGTIPSDLVAISFEPTTVEAVTNGELTFGGTDASKFTGSITFTPITSTSPASFYWGINESITYGTTTILSTTAGIVDTGTTLIYLASNAYSAYVKATGAVLDNNTGLLRITSAQFAALKNLNFNIGGVTFTLTPNAQIWPRSLNTAIGGVSNDIYLVVNNLGTPSGEGFDFINGYTFLERFYSVFDTGNKRVGFATTPFTTATSN</sequence>
<dbReference type="GO" id="GO:0004190">
    <property type="term" value="F:aspartic-type endopeptidase activity"/>
    <property type="evidence" value="ECO:0007669"/>
    <property type="project" value="UniProtKB-KW"/>
</dbReference>
<feature type="domain" description="Peptidase A1" evidence="5">
    <location>
        <begin position="160"/>
        <end position="476"/>
    </location>
</feature>
<organism evidence="6 7">
    <name type="scientific">Mycena chlorophos</name>
    <name type="common">Agaric fungus</name>
    <name type="synonym">Agaricus chlorophos</name>
    <dbReference type="NCBI Taxonomy" id="658473"/>
    <lineage>
        <taxon>Eukaryota</taxon>
        <taxon>Fungi</taxon>
        <taxon>Dikarya</taxon>
        <taxon>Basidiomycota</taxon>
        <taxon>Agaricomycotina</taxon>
        <taxon>Agaricomycetes</taxon>
        <taxon>Agaricomycetidae</taxon>
        <taxon>Agaricales</taxon>
        <taxon>Marasmiineae</taxon>
        <taxon>Mycenaceae</taxon>
        <taxon>Mycena</taxon>
    </lineage>
</organism>
<feature type="active site" evidence="3">
    <location>
        <position position="178"/>
    </location>
</feature>
<feature type="active site" evidence="3">
    <location>
        <position position="358"/>
    </location>
</feature>
<evidence type="ECO:0000256" key="4">
    <source>
        <dbReference type="RuleBase" id="RU000454"/>
    </source>
</evidence>
<dbReference type="GO" id="GO:0006508">
    <property type="term" value="P:proteolysis"/>
    <property type="evidence" value="ECO:0007669"/>
    <property type="project" value="UniProtKB-KW"/>
</dbReference>
<dbReference type="InterPro" id="IPR021109">
    <property type="entry name" value="Peptidase_aspartic_dom_sf"/>
</dbReference>
<dbReference type="SUPFAM" id="SSF50630">
    <property type="entry name" value="Acid proteases"/>
    <property type="match status" value="1"/>
</dbReference>
<dbReference type="EMBL" id="JACAZE010000007">
    <property type="protein sequence ID" value="KAF7311138.1"/>
    <property type="molecule type" value="Genomic_DNA"/>
</dbReference>
<comment type="similarity">
    <text evidence="1 4">Belongs to the peptidase A1 family.</text>
</comment>
<evidence type="ECO:0000256" key="1">
    <source>
        <dbReference type="ARBA" id="ARBA00007447"/>
    </source>
</evidence>
<comment type="caution">
    <text evidence="6">The sequence shown here is derived from an EMBL/GenBank/DDBJ whole genome shotgun (WGS) entry which is preliminary data.</text>
</comment>
<name>A0A8H6T500_MYCCL</name>
<accession>A0A8H6T500</accession>
<evidence type="ECO:0000313" key="7">
    <source>
        <dbReference type="Proteomes" id="UP000613580"/>
    </source>
</evidence>
<dbReference type="PRINTS" id="PR00792">
    <property type="entry name" value="PEPSIN"/>
</dbReference>
<dbReference type="Gene3D" id="2.40.70.10">
    <property type="entry name" value="Acid Proteases"/>
    <property type="match status" value="2"/>
</dbReference>
<dbReference type="AlphaFoldDB" id="A0A8H6T500"/>
<evidence type="ECO:0000313" key="6">
    <source>
        <dbReference type="EMBL" id="KAF7311138.1"/>
    </source>
</evidence>
<dbReference type="InterPro" id="IPR033121">
    <property type="entry name" value="PEPTIDASE_A1"/>
</dbReference>
<dbReference type="Proteomes" id="UP000613580">
    <property type="component" value="Unassembled WGS sequence"/>
</dbReference>
<keyword evidence="7" id="KW-1185">Reference proteome</keyword>
<dbReference type="PANTHER" id="PTHR47966:SF51">
    <property type="entry name" value="BETA-SITE APP-CLEAVING ENZYME, ISOFORM A-RELATED"/>
    <property type="match status" value="1"/>
</dbReference>
<dbReference type="PANTHER" id="PTHR47966">
    <property type="entry name" value="BETA-SITE APP-CLEAVING ENZYME, ISOFORM A-RELATED"/>
    <property type="match status" value="1"/>
</dbReference>